<dbReference type="InterPro" id="IPR011990">
    <property type="entry name" value="TPR-like_helical_dom_sf"/>
</dbReference>
<dbReference type="Gene3D" id="1.25.40.10">
    <property type="entry name" value="Tetratricopeptide repeat domain"/>
    <property type="match status" value="2"/>
</dbReference>
<reference evidence="8 9" key="1">
    <citation type="submission" date="2023-05" db="EMBL/GenBank/DDBJ databases">
        <title>Actinoplanes sp. NEAU-A12 genome sequencing.</title>
        <authorList>
            <person name="Wang Z.-S."/>
        </authorList>
    </citation>
    <scope>NUCLEOTIDE SEQUENCE [LARGE SCALE GENOMIC DNA]</scope>
    <source>
        <strain evidence="8 9">NEAU-A12</strain>
    </source>
</reference>
<dbReference type="SUPFAM" id="SSF46894">
    <property type="entry name" value="C-terminal effector domain of the bipartite response regulators"/>
    <property type="match status" value="1"/>
</dbReference>
<evidence type="ECO:0000256" key="2">
    <source>
        <dbReference type="ARBA" id="ARBA00023015"/>
    </source>
</evidence>
<dbReference type="InterPro" id="IPR027417">
    <property type="entry name" value="P-loop_NTPase"/>
</dbReference>
<dbReference type="SUPFAM" id="SSF52540">
    <property type="entry name" value="P-loop containing nucleoside triphosphate hydrolases"/>
    <property type="match status" value="1"/>
</dbReference>
<organism evidence="8 9">
    <name type="scientific">Actinoplanes sandaracinus</name>
    <dbReference type="NCBI Taxonomy" id="3045177"/>
    <lineage>
        <taxon>Bacteria</taxon>
        <taxon>Bacillati</taxon>
        <taxon>Actinomycetota</taxon>
        <taxon>Actinomycetes</taxon>
        <taxon>Micromonosporales</taxon>
        <taxon>Micromonosporaceae</taxon>
        <taxon>Actinoplanes</taxon>
    </lineage>
</organism>
<dbReference type="Pfam" id="PF13176">
    <property type="entry name" value="TPR_7"/>
    <property type="match status" value="1"/>
</dbReference>
<dbReference type="InterPro" id="IPR019734">
    <property type="entry name" value="TPR_rpt"/>
</dbReference>
<proteinExistence type="inferred from homology"/>
<comment type="similarity">
    <text evidence="1">Belongs to the AfsR/DnrI/RedD regulatory family.</text>
</comment>
<dbReference type="PRINTS" id="PR00364">
    <property type="entry name" value="DISEASERSIST"/>
</dbReference>
<dbReference type="SMART" id="SM00028">
    <property type="entry name" value="TPR"/>
    <property type="match status" value="5"/>
</dbReference>
<dbReference type="PROSITE" id="PS51755">
    <property type="entry name" value="OMPR_PHOB"/>
    <property type="match status" value="1"/>
</dbReference>
<feature type="domain" description="OmpR/PhoB-type" evidence="7">
    <location>
        <begin position="1"/>
        <end position="91"/>
    </location>
</feature>
<name>A0ABT6WQS8_9ACTN</name>
<dbReference type="Pfam" id="PF00486">
    <property type="entry name" value="Trans_reg_C"/>
    <property type="match status" value="1"/>
</dbReference>
<evidence type="ECO:0000256" key="5">
    <source>
        <dbReference type="PROSITE-ProRule" id="PRU01091"/>
    </source>
</evidence>
<dbReference type="Proteomes" id="UP001241758">
    <property type="component" value="Unassembled WGS sequence"/>
</dbReference>
<evidence type="ECO:0000256" key="3">
    <source>
        <dbReference type="ARBA" id="ARBA00023125"/>
    </source>
</evidence>
<evidence type="ECO:0000259" key="7">
    <source>
        <dbReference type="PROSITE" id="PS51755"/>
    </source>
</evidence>
<dbReference type="SMART" id="SM00862">
    <property type="entry name" value="Trans_reg_C"/>
    <property type="match status" value="1"/>
</dbReference>
<dbReference type="EMBL" id="JASCTH010000018">
    <property type="protein sequence ID" value="MDI6102083.1"/>
    <property type="molecule type" value="Genomic_DNA"/>
</dbReference>
<keyword evidence="2" id="KW-0805">Transcription regulation</keyword>
<evidence type="ECO:0000313" key="9">
    <source>
        <dbReference type="Proteomes" id="UP001241758"/>
    </source>
</evidence>
<protein>
    <submittedName>
        <fullName evidence="8">BTAD domain-containing putative transcriptional regulator</fullName>
    </submittedName>
</protein>
<sequence>MALRFRLLGPVQITDDGVPVPGIAPRHRAVLAYLLLHAGRVIPMERLIDAMWGYDQPDTARSQIHAAITALRRAGARDVLQTRPGGYLADARTDVHEFDDLVAAGQLREALGLWRGEALADVHAHYVASSRALLDDRRLAVVERLMESALEAGQHDGVLDELAAHVAANPLRERLAGQLVLALHRSGRQADALAAARAYRSVLAEEQGLDPGPAFAEVEKAVLAGMPSGRGRSFLPYDVPDFTGRADELSRLVTGGQSKVITIDGMAGVGKTTLAVHAAHRLADRFPGGQFFIDLRAHEPLSALETLLRQAGINDMPPGLAERSALWRAELSARRAVVVIDNAADGAHVRPLLPGATESLLLITSRRRLVDLDGARALSMEVLPAGDATALFAGIVGERAAAEPEAVREVLELCGHLPLAIRIAGARLQHRPRWTVSYLAGRLRLADLATSERSVAAAFTVSYEQLDPAEQRMFRLLGPAPGRDIEPHAAAALADLPVPEAEDLLENLLDAHMLVQREPGRYTMHDLLREHARSLGAEDGAVMRLLVHYLHRSRSAVRQLYPGNIGDRPGLPPVLTPIEPVHGPGEAIDWLDAERGNIIATVVHGPQVCVGHLAHALRPYLDRQAHHDDAVVLHGTALQRSRLNGDRDVESRALADLAWTHWRRGDYEQAASFAGQALAVASDEFPRSLALHTLGDVAWRHRDGAQAEQHLKEALDLARIAGDRAREGFVLGDLGMILDQLGRYDEARRHLDLALALHRKDGNPLGEARVLNQIGLLLRHQGRPSEALPRHREAGDLYRAMGNRSDEAAAFNGLGEAALAAGDAARAVAEHETARALASAARNRPEEARACHGLARALLTRGSAAGREPAVADRASAVEQALAAERLYRELGVPEADEARQLALQARAPDDDAAVRLVTGDRHGEQAQQQSQRRPAGAPGADHGVGAQDRLGITQRQ</sequence>
<feature type="DNA-binding region" description="OmpR/PhoB-type" evidence="5">
    <location>
        <begin position="1"/>
        <end position="91"/>
    </location>
</feature>
<dbReference type="PANTHER" id="PTHR35807">
    <property type="entry name" value="TRANSCRIPTIONAL REGULATOR REDD-RELATED"/>
    <property type="match status" value="1"/>
</dbReference>
<dbReference type="InterPro" id="IPR036388">
    <property type="entry name" value="WH-like_DNA-bd_sf"/>
</dbReference>
<dbReference type="InterPro" id="IPR005158">
    <property type="entry name" value="BTAD"/>
</dbReference>
<feature type="region of interest" description="Disordered" evidence="6">
    <location>
        <begin position="911"/>
        <end position="957"/>
    </location>
</feature>
<keyword evidence="3 5" id="KW-0238">DNA-binding</keyword>
<dbReference type="PANTHER" id="PTHR35807:SF1">
    <property type="entry name" value="TRANSCRIPTIONAL REGULATOR REDD"/>
    <property type="match status" value="1"/>
</dbReference>
<feature type="compositionally biased region" description="Basic and acidic residues" evidence="6">
    <location>
        <begin position="911"/>
        <end position="925"/>
    </location>
</feature>
<evidence type="ECO:0000256" key="1">
    <source>
        <dbReference type="ARBA" id="ARBA00005820"/>
    </source>
</evidence>
<evidence type="ECO:0000256" key="6">
    <source>
        <dbReference type="SAM" id="MobiDB-lite"/>
    </source>
</evidence>
<dbReference type="InterPro" id="IPR051677">
    <property type="entry name" value="AfsR-DnrI-RedD_regulator"/>
</dbReference>
<evidence type="ECO:0000313" key="8">
    <source>
        <dbReference type="EMBL" id="MDI6102083.1"/>
    </source>
</evidence>
<gene>
    <name evidence="8" type="ORF">QLQ12_26035</name>
</gene>
<accession>A0ABT6WQS8</accession>
<dbReference type="SUPFAM" id="SSF48452">
    <property type="entry name" value="TPR-like"/>
    <property type="match status" value="3"/>
</dbReference>
<dbReference type="SMART" id="SM01043">
    <property type="entry name" value="BTAD"/>
    <property type="match status" value="1"/>
</dbReference>
<dbReference type="Gene3D" id="3.40.50.300">
    <property type="entry name" value="P-loop containing nucleotide triphosphate hydrolases"/>
    <property type="match status" value="1"/>
</dbReference>
<dbReference type="Pfam" id="PF13424">
    <property type="entry name" value="TPR_12"/>
    <property type="match status" value="1"/>
</dbReference>
<dbReference type="Pfam" id="PF03704">
    <property type="entry name" value="BTAD"/>
    <property type="match status" value="1"/>
</dbReference>
<comment type="caution">
    <text evidence="8">The sequence shown here is derived from an EMBL/GenBank/DDBJ whole genome shotgun (WGS) entry which is preliminary data.</text>
</comment>
<keyword evidence="9" id="KW-1185">Reference proteome</keyword>
<dbReference type="Gene3D" id="1.10.10.10">
    <property type="entry name" value="Winged helix-like DNA-binding domain superfamily/Winged helix DNA-binding domain"/>
    <property type="match status" value="2"/>
</dbReference>
<dbReference type="CDD" id="cd15831">
    <property type="entry name" value="BTAD"/>
    <property type="match status" value="1"/>
</dbReference>
<keyword evidence="4" id="KW-0804">Transcription</keyword>
<dbReference type="InterPro" id="IPR001867">
    <property type="entry name" value="OmpR/PhoB-type_DNA-bd"/>
</dbReference>
<dbReference type="InterPro" id="IPR016032">
    <property type="entry name" value="Sig_transdc_resp-reg_C-effctor"/>
</dbReference>
<evidence type="ECO:0000256" key="4">
    <source>
        <dbReference type="ARBA" id="ARBA00023163"/>
    </source>
</evidence>